<dbReference type="Proteomes" id="UP000233293">
    <property type="component" value="Unassembled WGS sequence"/>
</dbReference>
<reference evidence="3" key="1">
    <citation type="submission" date="2017-12" db="EMBL/GenBank/DDBJ databases">
        <title>Draft genome sequence of Telmatospirillum siberiense 26-4b1T, an acidotolerant peatland alphaproteobacterium potentially involved in sulfur cycling.</title>
        <authorList>
            <person name="Hausmann B."/>
            <person name="Pjevac P."/>
            <person name="Schreck K."/>
            <person name="Herbold C.W."/>
            <person name="Daims H."/>
            <person name="Wagner M."/>
            <person name="Pester M."/>
            <person name="Loy A."/>
        </authorList>
    </citation>
    <scope>NUCLEOTIDE SEQUENCE [LARGE SCALE GENOMIC DNA]</scope>
    <source>
        <strain evidence="3">26-4b1</strain>
    </source>
</reference>
<dbReference type="SUPFAM" id="SSF103515">
    <property type="entry name" value="Autotransporter"/>
    <property type="match status" value="1"/>
</dbReference>
<dbReference type="Pfam" id="PF03797">
    <property type="entry name" value="Autotransporter"/>
    <property type="match status" value="1"/>
</dbReference>
<evidence type="ECO:0000313" key="2">
    <source>
        <dbReference type="EMBL" id="PKU22220.1"/>
    </source>
</evidence>
<accession>A0A2N3PP95</accession>
<sequence>MLEICTVNIRYELMNFKNFYISIYQDGIIWIINSIKWRNRPEKRSAVGKTMTFRRKRINRLSNTVSRFAICAGGLVVGLADCSQAWAGCSETNSTITQCDAGGVIVTPNTGSSSLTVDGVTTQGVYYTPGDSATGSYTQTLVLSGTTTIDNPSSTSGLSAGNGVTLKTALANQNVNVTVGSSVSITAFAAYGGGIWARSETSGDITIDSSGTVTVTGVDGSNNPVAGNADGITASTSLGGASVTNRGTVTTNGRGLYAEGNHNSVTLDADLNVTGVLAPAKTVIINNSGTVNAYLAGARAINYNGLSSIINSGAVTSATRQALIAWSDYGDASVTNNGTVSSGDRNAIVAQTGANGNATVINSGTVSASRAASTGSAAIGYSGIRAYATSNGNVTIVNSGTVTANNDAALVGHTPQGSINITNSGVLTGQSGIFADSGSGTGSVDTISDTSAASATTSGAITVVNTGTINTTSHGIYLDGTTNGIANSGTVSSSGGTALVTGSGASTIANSGTINGQGGAITGAVATLNNSGLIAGSITNTGTSTMTITGGDGAYAVLTGYNGGGASLSNPGTVGTLTSGSADITLSSGKIWLNDNVNLSGRTLTVGGNASLKISNTLVINGNYVQNGGNLLITDGGVLTLSGTNRATVSNTTVTFYGTNLTTGTYTLVDANVSGTYSDNSLKIRGTSGLSGVLSTADNGNDLVITLSPSNYTGKGQSAGGSATGMGVALDAISHASSPVSVAFQNTVLAPLSDLSPVAQQTAIKQLTPSQVTPAAQAAQATAPTTSVIEQHELALLENNGGGIAAGSDSHSYGLWGQVIGGGALRSTSGQVNGYRSRSFGLVSGLDHMMPDGGVIGIAASWTKGWNWGADGASGTYATMNSYQVTGYGLHRLERAFADWQLGFGYNTFDQTRAIQFLGQRAKADYDGQQYLVKLGGGYDFDVNGEVTLTPLAGLRFLRAVSAGYRETGSDANLAIDRRGVQSLTHDLGGKLSWKLLGDWGQVTPEVRLAWVHDYTQGPIASSGLIGGQIFTSTVARTSPDGAKINLAATIDTYGDINFRAEYEGEFRPAYQSHTGLVKATWTF</sequence>
<gene>
    <name evidence="2" type="ORF">CWS72_22990</name>
</gene>
<evidence type="ECO:0000259" key="1">
    <source>
        <dbReference type="PROSITE" id="PS51208"/>
    </source>
</evidence>
<dbReference type="NCBIfam" id="TIGR01414">
    <property type="entry name" value="autotrans_barl"/>
    <property type="match status" value="1"/>
</dbReference>
<dbReference type="Gene3D" id="2.40.128.130">
    <property type="entry name" value="Autotransporter beta-domain"/>
    <property type="match status" value="1"/>
</dbReference>
<comment type="caution">
    <text evidence="2">The sequence shown here is derived from an EMBL/GenBank/DDBJ whole genome shotgun (WGS) entry which is preliminary data.</text>
</comment>
<dbReference type="SMART" id="SM00869">
    <property type="entry name" value="Autotransporter"/>
    <property type="match status" value="1"/>
</dbReference>
<feature type="domain" description="Autotransporter" evidence="1">
    <location>
        <begin position="808"/>
        <end position="1084"/>
    </location>
</feature>
<organism evidence="2 3">
    <name type="scientific">Telmatospirillum siberiense</name>
    <dbReference type="NCBI Taxonomy" id="382514"/>
    <lineage>
        <taxon>Bacteria</taxon>
        <taxon>Pseudomonadati</taxon>
        <taxon>Pseudomonadota</taxon>
        <taxon>Alphaproteobacteria</taxon>
        <taxon>Rhodospirillales</taxon>
        <taxon>Rhodospirillaceae</taxon>
        <taxon>Telmatospirillum</taxon>
    </lineage>
</organism>
<dbReference type="AlphaFoldDB" id="A0A2N3PP95"/>
<dbReference type="PROSITE" id="PS51208">
    <property type="entry name" value="AUTOTRANSPORTER"/>
    <property type="match status" value="1"/>
</dbReference>
<dbReference type="GO" id="GO:0019867">
    <property type="term" value="C:outer membrane"/>
    <property type="evidence" value="ECO:0007669"/>
    <property type="project" value="InterPro"/>
</dbReference>
<dbReference type="InterPro" id="IPR036709">
    <property type="entry name" value="Autotransporte_beta_dom_sf"/>
</dbReference>
<evidence type="ECO:0000313" key="3">
    <source>
        <dbReference type="Proteomes" id="UP000233293"/>
    </source>
</evidence>
<dbReference type="InterPro" id="IPR006315">
    <property type="entry name" value="OM_autotransptr_brl_dom"/>
</dbReference>
<dbReference type="EMBL" id="PIUM01000036">
    <property type="protein sequence ID" value="PKU22220.1"/>
    <property type="molecule type" value="Genomic_DNA"/>
</dbReference>
<keyword evidence="3" id="KW-1185">Reference proteome</keyword>
<proteinExistence type="predicted"/>
<dbReference type="InterPro" id="IPR005546">
    <property type="entry name" value="Autotransporte_beta"/>
</dbReference>
<protein>
    <recommendedName>
        <fullName evidence="1">Autotransporter domain-containing protein</fullName>
    </recommendedName>
</protein>
<name>A0A2N3PP95_9PROT</name>